<feature type="compositionally biased region" description="Basic and acidic residues" evidence="1">
    <location>
        <begin position="34"/>
        <end position="53"/>
    </location>
</feature>
<organism evidence="2 3">
    <name type="scientific">Puccinia coronata f. sp. avenae</name>
    <dbReference type="NCBI Taxonomy" id="200324"/>
    <lineage>
        <taxon>Eukaryota</taxon>
        <taxon>Fungi</taxon>
        <taxon>Dikarya</taxon>
        <taxon>Basidiomycota</taxon>
        <taxon>Pucciniomycotina</taxon>
        <taxon>Pucciniomycetes</taxon>
        <taxon>Pucciniales</taxon>
        <taxon>Pucciniaceae</taxon>
        <taxon>Puccinia</taxon>
    </lineage>
</organism>
<comment type="caution">
    <text evidence="2">The sequence shown here is derived from an EMBL/GenBank/DDBJ whole genome shotgun (WGS) entry which is preliminary data.</text>
</comment>
<gene>
    <name evidence="2" type="ORF">PCASD_16407</name>
</gene>
<proteinExistence type="predicted"/>
<evidence type="ECO:0000256" key="1">
    <source>
        <dbReference type="SAM" id="MobiDB-lite"/>
    </source>
</evidence>
<evidence type="ECO:0000313" key="3">
    <source>
        <dbReference type="Proteomes" id="UP000235392"/>
    </source>
</evidence>
<dbReference type="EMBL" id="PGCI01000762">
    <property type="protein sequence ID" value="PLW16894.1"/>
    <property type="molecule type" value="Genomic_DNA"/>
</dbReference>
<dbReference type="AlphaFoldDB" id="A0A2N5SUG9"/>
<feature type="region of interest" description="Disordered" evidence="1">
    <location>
        <begin position="1"/>
        <end position="73"/>
    </location>
</feature>
<sequence>MASLPGLSGGRKEEMPQPPRDNRQRSKSFILHKSARDRSHASKESSSSKDRLSRGGSGGPTGAKNQLNQNIDGLDERADRLRMLNERFDDVAEASNDMLNQAKRIAQATGR</sequence>
<accession>A0A2N5SUG9</accession>
<evidence type="ECO:0000313" key="2">
    <source>
        <dbReference type="EMBL" id="PLW16894.1"/>
    </source>
</evidence>
<protein>
    <submittedName>
        <fullName evidence="2">Uncharacterized protein</fullName>
    </submittedName>
</protein>
<reference evidence="2 3" key="1">
    <citation type="submission" date="2017-11" db="EMBL/GenBank/DDBJ databases">
        <title>De novo assembly and phasing of dikaryotic genomes from two isolates of Puccinia coronata f. sp. avenae, the causal agent of oat crown rust.</title>
        <authorList>
            <person name="Miller M.E."/>
            <person name="Zhang Y."/>
            <person name="Omidvar V."/>
            <person name="Sperschneider J."/>
            <person name="Schwessinger B."/>
            <person name="Raley C."/>
            <person name="Palmer J.M."/>
            <person name="Garnica D."/>
            <person name="Upadhyaya N."/>
            <person name="Rathjen J."/>
            <person name="Taylor J.M."/>
            <person name="Park R.F."/>
            <person name="Dodds P.N."/>
            <person name="Hirsch C.D."/>
            <person name="Kianian S.F."/>
            <person name="Figueroa M."/>
        </authorList>
    </citation>
    <scope>NUCLEOTIDE SEQUENCE [LARGE SCALE GENOMIC DNA]</scope>
    <source>
        <strain evidence="2">12SD80</strain>
    </source>
</reference>
<feature type="compositionally biased region" description="Basic and acidic residues" evidence="1">
    <location>
        <begin position="10"/>
        <end position="24"/>
    </location>
</feature>
<dbReference type="Proteomes" id="UP000235392">
    <property type="component" value="Unassembled WGS sequence"/>
</dbReference>
<name>A0A2N5SUG9_9BASI</name>